<evidence type="ECO:0000256" key="4">
    <source>
        <dbReference type="ARBA" id="ARBA00022723"/>
    </source>
</evidence>
<name>A0A5J6LJ71_9GAMM</name>
<dbReference type="GO" id="GO:0046872">
    <property type="term" value="F:metal ion binding"/>
    <property type="evidence" value="ECO:0007669"/>
    <property type="project" value="UniProtKB-KW"/>
</dbReference>
<accession>A0A5J6LJ71</accession>
<evidence type="ECO:0000256" key="6">
    <source>
        <dbReference type="ARBA" id="ARBA00023002"/>
    </source>
</evidence>
<organism evidence="13 14">
    <name type="scientific">Nitrincola iocasae</name>
    <dbReference type="NCBI Taxonomy" id="2614693"/>
    <lineage>
        <taxon>Bacteria</taxon>
        <taxon>Pseudomonadati</taxon>
        <taxon>Pseudomonadota</taxon>
        <taxon>Gammaproteobacteria</taxon>
        <taxon>Oceanospirillales</taxon>
        <taxon>Oceanospirillaceae</taxon>
        <taxon>Nitrincola</taxon>
    </lineage>
</organism>
<comment type="subcellular location">
    <subcellularLocation>
        <location evidence="1">Membrane</location>
        <topology evidence="1">Multi-pass membrane protein</topology>
    </subcellularLocation>
</comment>
<feature type="transmembrane region" description="Helical" evidence="12">
    <location>
        <begin position="291"/>
        <end position="309"/>
    </location>
</feature>
<sequence length="333" mass="36743">MYLAAIGGCFTFVVILVGVWTRLVDAGLGCPDWPGCYGALVVPDAQRAAGFAPDLPLDPFKAWMEMFHRYIASGLGLVALTLAWMAWKNRHIQDYPVAVSWVLLGIICLQGAFGAWTVTLQLWPQVVTLHLLGGFTVLACFFWLYFRLKACRQSDRRPIRLPGLWWLVGFLLVAQVALGGWTSSNYAGIACTGFPTCNNEWWPDYIDFDEGFHLTQEVGPNYLYGQLHAGARTAIHYTHRLGALALGLGLILLTLHYKHHTGARRWLLAALGTYLLQVSLGIILVLNALPLSVALLHTAGAALLMLLLLRSGWSLGRLESASPAFSYRKVVHA</sequence>
<keyword evidence="3 12" id="KW-0812">Transmembrane</keyword>
<keyword evidence="14" id="KW-1185">Reference proteome</keyword>
<reference evidence="13 14" key="1">
    <citation type="submission" date="2019-09" db="EMBL/GenBank/DDBJ databases">
        <title>Nitrincola iocasae sp. nov., a bacterium isolated from the sediment collected at a cold seep field in South China Sea.</title>
        <authorList>
            <person name="Zhang H."/>
            <person name="Wang H."/>
            <person name="Li C."/>
        </authorList>
    </citation>
    <scope>NUCLEOTIDE SEQUENCE [LARGE SCALE GENOMIC DNA]</scope>
    <source>
        <strain evidence="13 14">KXZD1103</strain>
    </source>
</reference>
<evidence type="ECO:0000313" key="14">
    <source>
        <dbReference type="Proteomes" id="UP000325606"/>
    </source>
</evidence>
<dbReference type="PANTHER" id="PTHR35457">
    <property type="entry name" value="HEME A SYNTHASE"/>
    <property type="match status" value="1"/>
</dbReference>
<comment type="pathway">
    <text evidence="11">Porphyrin-containing compound metabolism.</text>
</comment>
<evidence type="ECO:0000256" key="10">
    <source>
        <dbReference type="ARBA" id="ARBA00023157"/>
    </source>
</evidence>
<dbReference type="InterPro" id="IPR003780">
    <property type="entry name" value="COX15/CtaA_fam"/>
</dbReference>
<evidence type="ECO:0000256" key="8">
    <source>
        <dbReference type="ARBA" id="ARBA00023133"/>
    </source>
</evidence>
<dbReference type="EMBL" id="CP044222">
    <property type="protein sequence ID" value="QEW08599.1"/>
    <property type="molecule type" value="Genomic_DNA"/>
</dbReference>
<protein>
    <submittedName>
        <fullName evidence="13">Heme A synthase</fullName>
    </submittedName>
</protein>
<proteinExistence type="predicted"/>
<feature type="transmembrane region" description="Helical" evidence="12">
    <location>
        <begin position="267"/>
        <end position="285"/>
    </location>
</feature>
<feature type="transmembrane region" description="Helical" evidence="12">
    <location>
        <begin position="122"/>
        <end position="146"/>
    </location>
</feature>
<dbReference type="Proteomes" id="UP000325606">
    <property type="component" value="Chromosome"/>
</dbReference>
<evidence type="ECO:0000256" key="7">
    <source>
        <dbReference type="ARBA" id="ARBA00023004"/>
    </source>
</evidence>
<gene>
    <name evidence="13" type="ORF">F5I99_12505</name>
</gene>
<feature type="transmembrane region" description="Helical" evidence="12">
    <location>
        <begin position="98"/>
        <end position="116"/>
    </location>
</feature>
<evidence type="ECO:0000313" key="13">
    <source>
        <dbReference type="EMBL" id="QEW08599.1"/>
    </source>
</evidence>
<dbReference type="Pfam" id="PF02628">
    <property type="entry name" value="COX15-CtaA"/>
    <property type="match status" value="1"/>
</dbReference>
<keyword evidence="5 12" id="KW-1133">Transmembrane helix</keyword>
<keyword evidence="10" id="KW-1015">Disulfide bond</keyword>
<dbReference type="GO" id="GO:0016020">
    <property type="term" value="C:membrane"/>
    <property type="evidence" value="ECO:0007669"/>
    <property type="project" value="UniProtKB-SubCell"/>
</dbReference>
<keyword evidence="6" id="KW-0560">Oxidoreductase</keyword>
<evidence type="ECO:0000256" key="12">
    <source>
        <dbReference type="SAM" id="Phobius"/>
    </source>
</evidence>
<dbReference type="AlphaFoldDB" id="A0A5J6LJ71"/>
<keyword evidence="2" id="KW-1003">Cell membrane</keyword>
<dbReference type="InterPro" id="IPR050450">
    <property type="entry name" value="COX15/CtaA_HemeA_synthase"/>
</dbReference>
<dbReference type="GO" id="GO:0016491">
    <property type="term" value="F:oxidoreductase activity"/>
    <property type="evidence" value="ECO:0007669"/>
    <property type="project" value="UniProtKB-KW"/>
</dbReference>
<feature type="transmembrane region" description="Helical" evidence="12">
    <location>
        <begin position="158"/>
        <end position="178"/>
    </location>
</feature>
<feature type="transmembrane region" description="Helical" evidence="12">
    <location>
        <begin position="237"/>
        <end position="255"/>
    </location>
</feature>
<evidence type="ECO:0000256" key="9">
    <source>
        <dbReference type="ARBA" id="ARBA00023136"/>
    </source>
</evidence>
<feature type="transmembrane region" description="Helical" evidence="12">
    <location>
        <begin position="67"/>
        <end position="86"/>
    </location>
</feature>
<evidence type="ECO:0000256" key="1">
    <source>
        <dbReference type="ARBA" id="ARBA00004141"/>
    </source>
</evidence>
<dbReference type="GO" id="GO:0006784">
    <property type="term" value="P:heme A biosynthetic process"/>
    <property type="evidence" value="ECO:0007669"/>
    <property type="project" value="InterPro"/>
</dbReference>
<evidence type="ECO:0000256" key="11">
    <source>
        <dbReference type="ARBA" id="ARBA00023444"/>
    </source>
</evidence>
<keyword evidence="4" id="KW-0479">Metal-binding</keyword>
<dbReference type="KEGG" id="nik:F5I99_12505"/>
<evidence type="ECO:0000256" key="5">
    <source>
        <dbReference type="ARBA" id="ARBA00022989"/>
    </source>
</evidence>
<evidence type="ECO:0000256" key="2">
    <source>
        <dbReference type="ARBA" id="ARBA00022475"/>
    </source>
</evidence>
<evidence type="ECO:0000256" key="3">
    <source>
        <dbReference type="ARBA" id="ARBA00022692"/>
    </source>
</evidence>
<keyword evidence="8" id="KW-0350">Heme biosynthesis</keyword>
<dbReference type="PANTHER" id="PTHR35457:SF1">
    <property type="entry name" value="HEME A SYNTHASE"/>
    <property type="match status" value="1"/>
</dbReference>
<keyword evidence="7" id="KW-0408">Iron</keyword>
<keyword evidence="9 12" id="KW-0472">Membrane</keyword>